<accession>A0A2U0I107</accession>
<sequence>MKRSKIVTVHIIATCIAVMTISCFFSFSLLAEILGNEVFIKQVKTAILYCLPILLICMPVLALSGKKLAGNSKSSIVAKKLKRMKLVAINGVILISLAIYLYYHAIFKTIDTTFLLIQILELLFGAINLGLIGLNIQAGLKLSGRMKKRRI</sequence>
<evidence type="ECO:0000313" key="3">
    <source>
        <dbReference type="Proteomes" id="UP000245962"/>
    </source>
</evidence>
<dbReference type="EMBL" id="QEHR01000005">
    <property type="protein sequence ID" value="PVW14680.1"/>
    <property type="molecule type" value="Genomic_DNA"/>
</dbReference>
<reference evidence="2 3" key="1">
    <citation type="submission" date="2018-04" db="EMBL/GenBank/DDBJ databases">
        <title>Marixanthomonas spongiae HN-E44 sp. nov., isolated from a marine sponge.</title>
        <authorList>
            <person name="Luo L."/>
            <person name="Zhuang L."/>
        </authorList>
    </citation>
    <scope>NUCLEOTIDE SEQUENCE [LARGE SCALE GENOMIC DNA]</scope>
    <source>
        <strain evidence="2 3">HN-E44</strain>
    </source>
</reference>
<feature type="transmembrane region" description="Helical" evidence="1">
    <location>
        <begin position="7"/>
        <end position="34"/>
    </location>
</feature>
<dbReference type="OrthoDB" id="5195601at2"/>
<name>A0A2U0I107_9FLAO</name>
<keyword evidence="3" id="KW-1185">Reference proteome</keyword>
<organism evidence="2 3">
    <name type="scientific">Marixanthomonas spongiae</name>
    <dbReference type="NCBI Taxonomy" id="2174845"/>
    <lineage>
        <taxon>Bacteria</taxon>
        <taxon>Pseudomonadati</taxon>
        <taxon>Bacteroidota</taxon>
        <taxon>Flavobacteriia</taxon>
        <taxon>Flavobacteriales</taxon>
        <taxon>Flavobacteriaceae</taxon>
        <taxon>Marixanthomonas</taxon>
    </lineage>
</organism>
<evidence type="ECO:0008006" key="4">
    <source>
        <dbReference type="Google" id="ProtNLM"/>
    </source>
</evidence>
<dbReference type="AlphaFoldDB" id="A0A2U0I107"/>
<keyword evidence="1" id="KW-0812">Transmembrane</keyword>
<feature type="transmembrane region" description="Helical" evidence="1">
    <location>
        <begin position="115"/>
        <end position="140"/>
    </location>
</feature>
<dbReference type="PROSITE" id="PS51257">
    <property type="entry name" value="PROKAR_LIPOPROTEIN"/>
    <property type="match status" value="1"/>
</dbReference>
<evidence type="ECO:0000313" key="2">
    <source>
        <dbReference type="EMBL" id="PVW14680.1"/>
    </source>
</evidence>
<keyword evidence="1" id="KW-0472">Membrane</keyword>
<proteinExistence type="predicted"/>
<dbReference type="RefSeq" id="WP_116694456.1">
    <property type="nucleotide sequence ID" value="NZ_QEHR01000005.1"/>
</dbReference>
<gene>
    <name evidence="2" type="ORF">DDV96_09175</name>
</gene>
<keyword evidence="1" id="KW-1133">Transmembrane helix</keyword>
<dbReference type="Proteomes" id="UP000245962">
    <property type="component" value="Unassembled WGS sequence"/>
</dbReference>
<comment type="caution">
    <text evidence="2">The sequence shown here is derived from an EMBL/GenBank/DDBJ whole genome shotgun (WGS) entry which is preliminary data.</text>
</comment>
<feature type="transmembrane region" description="Helical" evidence="1">
    <location>
        <begin position="86"/>
        <end position="103"/>
    </location>
</feature>
<evidence type="ECO:0000256" key="1">
    <source>
        <dbReference type="SAM" id="Phobius"/>
    </source>
</evidence>
<feature type="transmembrane region" description="Helical" evidence="1">
    <location>
        <begin position="46"/>
        <end position="65"/>
    </location>
</feature>
<protein>
    <recommendedName>
        <fullName evidence="4">Lipoprotein</fullName>
    </recommendedName>
</protein>